<feature type="region of interest" description="Disordered" evidence="2">
    <location>
        <begin position="33"/>
        <end position="71"/>
    </location>
</feature>
<feature type="compositionally biased region" description="Low complexity" evidence="2">
    <location>
        <begin position="645"/>
        <end position="657"/>
    </location>
</feature>
<dbReference type="GO" id="GO:0003677">
    <property type="term" value="F:DNA binding"/>
    <property type="evidence" value="ECO:0007669"/>
    <property type="project" value="InterPro"/>
</dbReference>
<evidence type="ECO:0000313" key="4">
    <source>
        <dbReference type="EMBL" id="QDK64611.1"/>
    </source>
</evidence>
<sequence length="852" mass="94261">MKLHPNVEIPKNFDGTLESIHWRVAPAPAEASTMVSAPAPHSSPSVAGVSPPPVNPPSPVDQDELDPSEDEREARLNILESLKRLAITKNPDQLRYHGKSSNMMFLQAVIKQKYPDADRPRDTTSSSVPPSMSVRPADFDLPVLKATKDKVECPLPDRNFPPADLMAELIAGYFDNVNIYLPLLHRPSFQRNVQDGAHLRQSAFGAVVLLVCAIGSRWVDDPRVETEDGTTPGWCWFTQVDTVRWSIFERPKVEDVQACALIASFLALSTRPQGSWTVMGLGLRMAQDVGAHRKKVYHAKPSLEDELWRRAVWTLIYLDRAASFGLGRPSGLHDEDFDLDQMTEVDDEYWENEDPELAFKQPEGKPSKIAFANCLIRLQKILAYASRTIYSINKSKQTLGYVGPEWEQRTVAELDSALNKWIDTVPEHLKWDPNREDETFMNQSCTLYANYYWLQICIHRPFIQPSKANRLPFPSLTICTNAARSATHVMETQFQKNGKSLLLNRHPLFTAGLVLLFNLWGGKRTGLSSEVAMADVHKCMNMLKRLEQHTYSSRRLWDVLTNLISIGELPQPGGSHFTSIGKPSIGTLISAALARDAANESCQWGPMVRADASESTPQPPPADDDLRKDGLSPYYYSNLQTTGMTSSSAASSSSTSSRMPATTYNPSNGNGNDNFPMDFSFELPVYTADLGRVPFHHGFSSHHDSRYAVSQQQQPLLPSQMQQQQTFYSGFLQQGASIPMSLSNGGLGGEGAFGSLTSEMSLADYDQLLAAMSMPTTAPTGPSPQHPLEQPTATAGMTAADADVSMMFEDNMVEMWSSAPTSLAWADWGAYLNTMGGMPVDLPFDPPPPQGM</sequence>
<dbReference type="InterPro" id="IPR050987">
    <property type="entry name" value="AtrR-like"/>
</dbReference>
<feature type="compositionally biased region" description="Low complexity" evidence="2">
    <location>
        <begin position="35"/>
        <end position="49"/>
    </location>
</feature>
<keyword evidence="1" id="KW-0539">Nucleus</keyword>
<dbReference type="GO" id="GO:0008270">
    <property type="term" value="F:zinc ion binding"/>
    <property type="evidence" value="ECO:0007669"/>
    <property type="project" value="InterPro"/>
</dbReference>
<evidence type="ECO:0000256" key="2">
    <source>
        <dbReference type="SAM" id="MobiDB-lite"/>
    </source>
</evidence>
<feature type="region of interest" description="Disordered" evidence="2">
    <location>
        <begin position="643"/>
        <end position="670"/>
    </location>
</feature>
<feature type="compositionally biased region" description="Polar residues" evidence="2">
    <location>
        <begin position="658"/>
        <end position="670"/>
    </location>
</feature>
<reference evidence="4" key="1">
    <citation type="submission" date="2018-12" db="EMBL/GenBank/DDBJ databases">
        <authorList>
            <person name="Hu Y."/>
        </authorList>
    </citation>
    <scope>NUCLEOTIDE SEQUENCE</scope>
    <source>
        <strain evidence="4">GL24395-R1</strain>
    </source>
</reference>
<protein>
    <submittedName>
        <fullName evidence="4">Cellulolytic transcriptional activator 2</fullName>
    </submittedName>
</protein>
<organism evidence="4">
    <name type="scientific">Ganoderma lucidum</name>
    <name type="common">Ling zhi medicinal fungus</name>
    <name type="synonym">Bracket fungus</name>
    <dbReference type="NCBI Taxonomy" id="5315"/>
    <lineage>
        <taxon>Eukaryota</taxon>
        <taxon>Fungi</taxon>
        <taxon>Dikarya</taxon>
        <taxon>Basidiomycota</taxon>
        <taxon>Agaricomycotina</taxon>
        <taxon>Agaricomycetes</taxon>
        <taxon>Polyporales</taxon>
        <taxon>Polyporaceae</taxon>
        <taxon>Ganoderma</taxon>
    </lineage>
</organism>
<dbReference type="InterPro" id="IPR007219">
    <property type="entry name" value="XnlR_reg_dom"/>
</dbReference>
<dbReference type="PANTHER" id="PTHR46910:SF38">
    <property type="entry name" value="ZN(2)-C6 FUNGAL-TYPE DOMAIN-CONTAINING PROTEIN"/>
    <property type="match status" value="1"/>
</dbReference>
<dbReference type="SMART" id="SM00906">
    <property type="entry name" value="Fungal_trans"/>
    <property type="match status" value="1"/>
</dbReference>
<dbReference type="AlphaFoldDB" id="A0A514YQV6"/>
<dbReference type="PANTHER" id="PTHR46910">
    <property type="entry name" value="TRANSCRIPTION FACTOR PDR1"/>
    <property type="match status" value="1"/>
</dbReference>
<dbReference type="GO" id="GO:0003700">
    <property type="term" value="F:DNA-binding transcription factor activity"/>
    <property type="evidence" value="ECO:0007669"/>
    <property type="project" value="InterPro"/>
</dbReference>
<name>A0A514YQV6_GANLU</name>
<feature type="compositionally biased region" description="Low complexity" evidence="2">
    <location>
        <begin position="123"/>
        <end position="134"/>
    </location>
</feature>
<evidence type="ECO:0000259" key="3">
    <source>
        <dbReference type="SMART" id="SM00906"/>
    </source>
</evidence>
<dbReference type="Pfam" id="PF04082">
    <property type="entry name" value="Fungal_trans"/>
    <property type="match status" value="1"/>
</dbReference>
<dbReference type="CDD" id="cd12148">
    <property type="entry name" value="fungal_TF_MHR"/>
    <property type="match status" value="1"/>
</dbReference>
<feature type="compositionally biased region" description="Pro residues" evidence="2">
    <location>
        <begin position="50"/>
        <end position="59"/>
    </location>
</feature>
<evidence type="ECO:0000256" key="1">
    <source>
        <dbReference type="ARBA" id="ARBA00023242"/>
    </source>
</evidence>
<gene>
    <name evidence="4" type="primary">ClrB2</name>
</gene>
<feature type="compositionally biased region" description="Acidic residues" evidence="2">
    <location>
        <begin position="61"/>
        <end position="71"/>
    </location>
</feature>
<dbReference type="EMBL" id="MK313739">
    <property type="protein sequence ID" value="QDK64611.1"/>
    <property type="molecule type" value="mRNA"/>
</dbReference>
<feature type="domain" description="Xylanolytic transcriptional activator regulatory" evidence="3">
    <location>
        <begin position="275"/>
        <end position="348"/>
    </location>
</feature>
<dbReference type="GO" id="GO:0006351">
    <property type="term" value="P:DNA-templated transcription"/>
    <property type="evidence" value="ECO:0007669"/>
    <property type="project" value="InterPro"/>
</dbReference>
<accession>A0A514YQV6</accession>
<feature type="region of interest" description="Disordered" evidence="2">
    <location>
        <begin position="608"/>
        <end position="631"/>
    </location>
</feature>
<feature type="region of interest" description="Disordered" evidence="2">
    <location>
        <begin position="114"/>
        <end position="134"/>
    </location>
</feature>
<proteinExistence type="evidence at transcript level"/>